<dbReference type="Proteomes" id="UP001477443">
    <property type="component" value="Chromosome"/>
</dbReference>
<dbReference type="RefSeq" id="WP_338822419.1">
    <property type="nucleotide sequence ID" value="NZ_CP148067.1"/>
</dbReference>
<keyword evidence="3" id="KW-1185">Reference proteome</keyword>
<feature type="compositionally biased region" description="Polar residues" evidence="1">
    <location>
        <begin position="47"/>
        <end position="64"/>
    </location>
</feature>
<sequence>MKIKLKPLLITGGILLVATISLSVGLTFIPVGDKKIEHSSNTKNDDSTNQNDSGIPSLPGTNNINEKTKEETIELDDRSKSSDIILANQSVRYFAFGDSIAAGFDSSLDKDYPGSYDPNTKVISGISYPVYLADFISKLGENKLESFHNFAKTSSTTKEWIQLLTYNDIKDNLSEAELNRLHTLFGDNLEEFSQKTIQELSNANLITINLGANDLFDLILENINNIPIFDLINQVRNNQLNYAQLVSSISDSMSNIFDELSNRLSTLNMIVKKYAKTTNINFIGYPLPMPHIFKIIDSAINGENLGSQLINVGSILLEILNKQIKSNAISKQFNFINAYDETFWNKYLNLLVPNLFEIHPSSLGYKKMAQDIFVKLILPSRKLSVMNANGINFDQKYFSTDFNSFLLQFDVENPIKEITKIFDGSMDQFTFKKDQIYSKLDKARENADKNYYDRVLNRKALYTVILDKLFAVLFNSEIYKTIDEHQRLKNFLYDNNSENLNQIKNWFIDSGFLPKNLLQIQHEYFETDWDNDGLPGALNPNYHHLLQTFKQQFTSETMLIKFIASFFKIPFFENKKDEIKSIFSEIIQNVINASVDDKAIENIINWLPSLGLENYIAKTDLVYLIRTIVNNQELKNALGSLLLNIIDNSDKYSEVQSFNGLWTTFITDAENQKIIKNMAHNVLDDLFKNTRLKEITSKFITEILRTKTLFLTEISNEEVSILIEKILNSVQKIEQNFNFIDSLVNDFIAELSAKPFGQLDFAKIIENSKVIFESKFSGDQLPESILKIVKILVSSGVNEHSETIAKILSNVIVYYKNNGELAHILADKLTSLSPSILEFISITELELLINKTLSTPETYILMSNLLNHLLNVDKTEILNVSSIDELIALLFKDISNSKVSNNLMPLLEKVSTFSETRKLFSNVISKYVPNFSESLTIGSILEILKQLLNNDGFKSVINDFLQKGLFNSDFSLNNFNIENSFKLWLSDVENNNILAEKISLVLKETAKNKAVSDSLAKIIYDLIQNINPNILEDTNKDKVLEVLSGSLSKISNIDEILNVLQPIVKLALNDLGKNGFKFNLETFKQNVYTLFTDLYSDKDAFDAKLSNVIKLVITTPEINENSDQIGIIVNNLIKLISNNDNYISKISSYVNNQFPQINKYIDVNDLNNLLKKILNSSSFLNILKSSLTGILSANNSQVSSANSLGELFSILLTDLIKNTDTNEVINFVKEVLDYPEIITLINNLKAQNNNEILNSLTTEEWIAIAKTILNNAKIESILNSSILAVIKDESFKFTDIFNVNAILIKILKDNSANQLLRENINTLINELATNSNALKLLSSSIFYSVPNNVDIFKNISLNEFTALISKTSNHIVKLTEIFGINSFLVTLIETVKNSENASIDLINDVSKKYFSDLFTGENAETKVLELLKIIIQVNNDPEVNGVIKKLISNIFEHLVKNNVLQTELVNLVYSSSSNFEEVISKDNFVNFINKIFQSDSFTVVLDKTLSSLLLVNTNDIQPLTLKKVVDKLGKEFIETEEFNKFIESLVNISKDAEFNTFISKLISRMLNIDVENIGLIINSVASNQNTISILKNFLNKVIFNDEVEFSNLANADFIIKKWFAENANNAEFKNLAKNLITEIVKDETLTNKLCEFIYSIINSKYPGVFKNITKEQSVRFLNDLLKSAVDIYSVIYPDFNIFDKLFNELATNGINVDWNNFQKELLNSLKDKFTGTDSLNTIQSLIKVLNKDQFLTNNKDLVKSLLSNIIRELANQESILDIINSWFSKTITNFNDYVSKESLNDIIQKTINLESSNTLLSVAIDTITSLENTENTGTLTYNELLKLLIDKLKDENHKDSVYALLTGFLGLNEVKQILVKLVEVNIPSYANILNLSTISHLVDSAISNENFAFVLKDFIEKALLNQEIVINNFDFTEIIKKWLSSEENNKVIASKLAEFVKSQTADNKTVEIVSEAIYQLVVSNTPILNNTNKQNIIALIKNALVQLPELDKILQINISIFEAILQQLSTEGLKINSSQLVTKLKDLFNEKIIKNANFDNIVLNILKPILASELTTEYAADINLVLANTIDYVLDDSNLKTELINLIYSKVNKLESYISREDFNLFISEIAKSVNGRTILKDSINAILNIDKNQINSISSLADLTNLLLKTILKNLNTDNVIELLKELSNTEIFTKLINNILQQSESDILKGVNYTDLMELIKLLINDENVKTAVKQTWAEIVSKNDFSISQFANWNLILLSLAKSDSFKALLLDENNSLITKLLQNSALQKFVGKLIYDNVPSSYKLFENISIDEFNNLFGQIANNYNVLKSNFDINNLLIKIIDYIKNTNGNIELVQIQNIAKEHFTNMFSNENIENTILQLFKELNSSISNQNKETLKAILSNLINYLVNSNLITDNISNVLYSKYPSLSTYITKDKFNGLLNRVFNQNNFKAVVNELLNKLFSLENSLIQNATNLKTIINKVIIDFVNNDTFNTLKELFKYVIDDAEFDDLIIKLLSKFVSFNAEEELKQISRLLIEDSDFTYLYKDFIINVLFAENTSFENITDADFLVQKWFTLNQNNTGFKNHIKAFIFKLIQNDNVKSVVSKSILEYLKQYPQISSNISNDKLENLIKQLLSDFKGIYELFDNNYSVLDEFINELATNGINASFNAILVGLLDRFEIKFNKDNFNNFFVVFVRKINENNLITNNKDTIKQLILNIVKMLAENGSILDSLANLIYNSNEKVKIFITKDQIKNIMQSTFASSEFTDLLSALAESLLNIDPNVLQTSTNAKQLLDVVFKQIVDQAAFDKVYKVIQKVFEFDDTHTLMQNALNYAFEANPPIFSKETVQRVVELLTNNDNIKSIIKSFLTNAIFNDSVTLENLSDINVLLLQWLKTEENKTNASSDLKAIAQVLLNDESVKHVIATLIYKTIAKEEILVKDIDENAGIELIKNMLGSFNTFTQILGLDDSLFSIFIDNLAKNGSNINTEELSNALFTKISAKFNQDNWENTFVELFKKSVQVANPSQNKALLTQLLTNILEYISRSENIGLKIHALLPEKIKSVINVITPAEFNELFTSLFIANEDTKEIINMFIADIEINQSQYENATTLIDILKIFIKNKVNITKLSTRLENIFAKSLEHDSIKKLLTELWKKNISPYGVDVNSAENIAFVNDLLQELPELFRNLKLISKTLEAINQSIESTNNISEFLSALPKALLNSLELKEYSFVKTILNSKVAQTHHEVLKQDILHVINGITSNDELLNKLISDFDLVSLMTGLGLTQEKVNTFWNQLFKSENVKTILSTLLNELLDNVSEYAKLNSWTEVLSKIFQSSNITTVREALKAWYKQATENAPEIFNAVGTIIAGELKKSGYTIDTTEEGQIQKFMLSLAKAIPHTRILDDIIDAVFEEIKNMSSRTDNSNFGTNILGAIKRGALKFISNSNGKVSLSKIFDNIPVFKTLMNNLNAEDYSNFINILFSSAPVSTSEGLFKIMFDSKSNDNPVEVGASGIWDIIRGKLEDLISAFITPLMNNYLRELEEKQTYNTVMEVKQNIQGYQSIWRVYSFLAAILYTNTPSGLFWNATNLTSEAKLRNGFRHAYIEALKQHPTVYYKYKNNLKVIGLSDQNNPNTEFWAGMDEYWYTSTSNRISYRWYGSDFVLAYIYYQDWNDHLYNKGKTLKQALAEAMHTGYMPMLGKK</sequence>
<dbReference type="InterPro" id="IPR001087">
    <property type="entry name" value="GDSL"/>
</dbReference>
<dbReference type="EMBL" id="CP148067">
    <property type="protein sequence ID" value="WXL28869.1"/>
    <property type="molecule type" value="Genomic_DNA"/>
</dbReference>
<dbReference type="SUPFAM" id="SSF52266">
    <property type="entry name" value="SGNH hydrolase"/>
    <property type="match status" value="1"/>
</dbReference>
<evidence type="ECO:0000256" key="1">
    <source>
        <dbReference type="SAM" id="MobiDB-lite"/>
    </source>
</evidence>
<reference evidence="2" key="1">
    <citation type="submission" date="2024-03" db="EMBL/GenBank/DDBJ databases">
        <title>Complete genome sequence of Mycoplasma felifaucium Z921 isolated from the trachea of a cheetah.</title>
        <authorList>
            <person name="Spergser J."/>
        </authorList>
    </citation>
    <scope>NUCLEOTIDE SEQUENCE [LARGE SCALE GENOMIC DNA]</scope>
    <source>
        <strain evidence="2">Z921</strain>
    </source>
</reference>
<protein>
    <submittedName>
        <fullName evidence="2">SGNH/GDSL hydrolase family protein</fullName>
    </submittedName>
</protein>
<dbReference type="GO" id="GO:0016787">
    <property type="term" value="F:hydrolase activity"/>
    <property type="evidence" value="ECO:0007669"/>
    <property type="project" value="UniProtKB-KW"/>
</dbReference>
<feature type="region of interest" description="Disordered" evidence="1">
    <location>
        <begin position="37"/>
        <end position="64"/>
    </location>
</feature>
<proteinExistence type="predicted"/>
<organism evidence="2 3">
    <name type="scientific">Mycoplasmopsis felifaucium</name>
    <dbReference type="NCBI Taxonomy" id="35768"/>
    <lineage>
        <taxon>Bacteria</taxon>
        <taxon>Bacillati</taxon>
        <taxon>Mycoplasmatota</taxon>
        <taxon>Mycoplasmoidales</taxon>
        <taxon>Metamycoplasmataceae</taxon>
        <taxon>Mycoplasmopsis</taxon>
    </lineage>
</organism>
<name>A0ABZ2RUS6_9BACT</name>
<evidence type="ECO:0000313" key="2">
    <source>
        <dbReference type="EMBL" id="WXL28869.1"/>
    </source>
</evidence>
<gene>
    <name evidence="2" type="ORF">WG617_02435</name>
</gene>
<dbReference type="Gene3D" id="3.40.50.1110">
    <property type="entry name" value="SGNH hydrolase"/>
    <property type="match status" value="1"/>
</dbReference>
<dbReference type="Pfam" id="PF00657">
    <property type="entry name" value="Lipase_GDSL"/>
    <property type="match status" value="1"/>
</dbReference>
<dbReference type="InterPro" id="IPR036514">
    <property type="entry name" value="SGNH_hydro_sf"/>
</dbReference>
<accession>A0ABZ2RUS6</accession>
<feature type="compositionally biased region" description="Basic and acidic residues" evidence="1">
    <location>
        <begin position="37"/>
        <end position="46"/>
    </location>
</feature>
<keyword evidence="2" id="KW-0378">Hydrolase</keyword>
<evidence type="ECO:0000313" key="3">
    <source>
        <dbReference type="Proteomes" id="UP001477443"/>
    </source>
</evidence>